<accession>A0A371BAR3</accession>
<dbReference type="AlphaFoldDB" id="A0A371BAR3"/>
<comment type="similarity">
    <text evidence="1">Belongs to the transglycosylase Slt family.</text>
</comment>
<comment type="similarity">
    <text evidence="2">Belongs to the virb1 family.</text>
</comment>
<dbReference type="EMBL" id="QRGO01000001">
    <property type="protein sequence ID" value="RDV04654.1"/>
    <property type="molecule type" value="Genomic_DNA"/>
</dbReference>
<dbReference type="SUPFAM" id="SSF53955">
    <property type="entry name" value="Lysozyme-like"/>
    <property type="match status" value="1"/>
</dbReference>
<evidence type="ECO:0000256" key="2">
    <source>
        <dbReference type="ARBA" id="ARBA00009387"/>
    </source>
</evidence>
<keyword evidence="6" id="KW-1185">Reference proteome</keyword>
<dbReference type="InterPro" id="IPR008258">
    <property type="entry name" value="Transglycosylase_SLT_dom_1"/>
</dbReference>
<dbReference type="PANTHER" id="PTHR37423">
    <property type="entry name" value="SOLUBLE LYTIC MUREIN TRANSGLYCOSYLASE-RELATED"/>
    <property type="match status" value="1"/>
</dbReference>
<evidence type="ECO:0000259" key="4">
    <source>
        <dbReference type="Pfam" id="PF01464"/>
    </source>
</evidence>
<dbReference type="OrthoDB" id="9788661at2"/>
<dbReference type="Gene3D" id="1.10.530.10">
    <property type="match status" value="1"/>
</dbReference>
<sequence>MIAATPALAQKAGKVMDGNGSPLDSLIAKHAAVHDVPEALVRRVIKRESGGNPRAISKGNYGLMQIRLGTARAMGYRGDVSGLLDADTNMTYAVKYLAGAYRVANGNADRAVRYYAAGYYYVAKRKGMTLPAADNAATAVATAMADASSSAAAEATDDAADDMTPTEAARAADAAALNSR</sequence>
<reference evidence="6" key="1">
    <citation type="submission" date="2018-08" db="EMBL/GenBank/DDBJ databases">
        <authorList>
            <person name="Kim S.-J."/>
            <person name="Jung G.-Y."/>
        </authorList>
    </citation>
    <scope>NUCLEOTIDE SEQUENCE [LARGE SCALE GENOMIC DNA]</scope>
    <source>
        <strain evidence="6">GY_H</strain>
    </source>
</reference>
<gene>
    <name evidence="5" type="ORF">DXH78_08815</name>
</gene>
<evidence type="ECO:0000313" key="5">
    <source>
        <dbReference type="EMBL" id="RDV04654.1"/>
    </source>
</evidence>
<dbReference type="Proteomes" id="UP000263993">
    <property type="component" value="Unassembled WGS sequence"/>
</dbReference>
<dbReference type="PANTHER" id="PTHR37423:SF2">
    <property type="entry name" value="MEMBRANE-BOUND LYTIC MUREIN TRANSGLYCOSYLASE C"/>
    <property type="match status" value="1"/>
</dbReference>
<evidence type="ECO:0000256" key="1">
    <source>
        <dbReference type="ARBA" id="ARBA00007734"/>
    </source>
</evidence>
<feature type="domain" description="Transglycosylase SLT" evidence="4">
    <location>
        <begin position="26"/>
        <end position="126"/>
    </location>
</feature>
<proteinExistence type="inferred from homology"/>
<dbReference type="CDD" id="cd00254">
    <property type="entry name" value="LT-like"/>
    <property type="match status" value="1"/>
</dbReference>
<name>A0A371BAR3_9BRAD</name>
<feature type="compositionally biased region" description="Low complexity" evidence="3">
    <location>
        <begin position="162"/>
        <end position="180"/>
    </location>
</feature>
<comment type="caution">
    <text evidence="5">The sequence shown here is derived from an EMBL/GenBank/DDBJ whole genome shotgun (WGS) entry which is preliminary data.</text>
</comment>
<dbReference type="Pfam" id="PF01464">
    <property type="entry name" value="SLT"/>
    <property type="match status" value="1"/>
</dbReference>
<dbReference type="InterPro" id="IPR023346">
    <property type="entry name" value="Lysozyme-like_dom_sf"/>
</dbReference>
<evidence type="ECO:0000256" key="3">
    <source>
        <dbReference type="SAM" id="MobiDB-lite"/>
    </source>
</evidence>
<feature type="region of interest" description="Disordered" evidence="3">
    <location>
        <begin position="154"/>
        <end position="180"/>
    </location>
</feature>
<organism evidence="5 6">
    <name type="scientific">Undibacter mobilis</name>
    <dbReference type="NCBI Taxonomy" id="2292256"/>
    <lineage>
        <taxon>Bacteria</taxon>
        <taxon>Pseudomonadati</taxon>
        <taxon>Pseudomonadota</taxon>
        <taxon>Alphaproteobacteria</taxon>
        <taxon>Hyphomicrobiales</taxon>
        <taxon>Nitrobacteraceae</taxon>
        <taxon>Undibacter</taxon>
    </lineage>
</organism>
<protein>
    <submittedName>
        <fullName evidence="5">Lytic transglycosylase domain-containing protein</fullName>
    </submittedName>
</protein>
<evidence type="ECO:0000313" key="6">
    <source>
        <dbReference type="Proteomes" id="UP000263993"/>
    </source>
</evidence>